<accession>A0A068UX24</accession>
<organism evidence="3 4">
    <name type="scientific">Coffea canephora</name>
    <name type="common">Robusta coffee</name>
    <dbReference type="NCBI Taxonomy" id="49390"/>
    <lineage>
        <taxon>Eukaryota</taxon>
        <taxon>Viridiplantae</taxon>
        <taxon>Streptophyta</taxon>
        <taxon>Embryophyta</taxon>
        <taxon>Tracheophyta</taxon>
        <taxon>Spermatophyta</taxon>
        <taxon>Magnoliopsida</taxon>
        <taxon>eudicotyledons</taxon>
        <taxon>Gunneridae</taxon>
        <taxon>Pentapetalae</taxon>
        <taxon>asterids</taxon>
        <taxon>lamiids</taxon>
        <taxon>Gentianales</taxon>
        <taxon>Rubiaceae</taxon>
        <taxon>Ixoroideae</taxon>
        <taxon>Gardenieae complex</taxon>
        <taxon>Bertiereae - Coffeeae clade</taxon>
        <taxon>Coffeeae</taxon>
        <taxon>Coffea</taxon>
    </lineage>
</organism>
<evidence type="ECO:0008006" key="5">
    <source>
        <dbReference type="Google" id="ProtNLM"/>
    </source>
</evidence>
<proteinExistence type="predicted"/>
<evidence type="ECO:0000313" key="3">
    <source>
        <dbReference type="EMBL" id="CDP12976.1"/>
    </source>
</evidence>
<evidence type="ECO:0000256" key="2">
    <source>
        <dbReference type="ARBA" id="ARBA00023004"/>
    </source>
</evidence>
<keyword evidence="2" id="KW-0408">Iron</keyword>
<keyword evidence="4" id="KW-1185">Reference proteome</keyword>
<evidence type="ECO:0000313" key="4">
    <source>
        <dbReference type="Proteomes" id="UP000295252"/>
    </source>
</evidence>
<dbReference type="Gene3D" id="2.60.120.330">
    <property type="entry name" value="B-lactam Antibiotic, Isopenicillin N Synthase, Chain"/>
    <property type="match status" value="1"/>
</dbReference>
<dbReference type="EMBL" id="HG739156">
    <property type="protein sequence ID" value="CDP12976.1"/>
    <property type="molecule type" value="Genomic_DNA"/>
</dbReference>
<dbReference type="InParanoid" id="A0A068UX24"/>
<dbReference type="STRING" id="49390.A0A068UX24"/>
<dbReference type="AlphaFoldDB" id="A0A068UX24"/>
<dbReference type="InterPro" id="IPR027443">
    <property type="entry name" value="IPNS-like_sf"/>
</dbReference>
<dbReference type="PhylomeDB" id="A0A068UX24"/>
<gene>
    <name evidence="3" type="ORF">GSCOC_T00037690001</name>
</gene>
<dbReference type="Proteomes" id="UP000295252">
    <property type="component" value="Chromosome X"/>
</dbReference>
<name>A0A068UX24_COFCA</name>
<evidence type="ECO:0000256" key="1">
    <source>
        <dbReference type="ARBA" id="ARBA00022723"/>
    </source>
</evidence>
<dbReference type="InterPro" id="IPR050295">
    <property type="entry name" value="Plant_2OG-oxidoreductases"/>
</dbReference>
<dbReference type="OMA" id="DEYPFQM"/>
<sequence length="124" mass="13935">MLFLRALPVSQRNMRFWPTTPTSFRVTMDEYPFQMHKVCMTLFGLMGANLGVDPEKLCSIYQDGVQGIGMNYYPPWQQADKVIGLTPQVTCLIAPHSDGGLTLLVQVSKVEGLQIKKNNRCVLT</sequence>
<dbReference type="SUPFAM" id="SSF51197">
    <property type="entry name" value="Clavaminate synthase-like"/>
    <property type="match status" value="1"/>
</dbReference>
<reference evidence="4" key="1">
    <citation type="journal article" date="2014" name="Science">
        <title>The coffee genome provides insight into the convergent evolution of caffeine biosynthesis.</title>
        <authorList>
            <person name="Denoeud F."/>
            <person name="Carretero-Paulet L."/>
            <person name="Dereeper A."/>
            <person name="Droc G."/>
            <person name="Guyot R."/>
            <person name="Pietrella M."/>
            <person name="Zheng C."/>
            <person name="Alberti A."/>
            <person name="Anthony F."/>
            <person name="Aprea G."/>
            <person name="Aury J.M."/>
            <person name="Bento P."/>
            <person name="Bernard M."/>
            <person name="Bocs S."/>
            <person name="Campa C."/>
            <person name="Cenci A."/>
            <person name="Combes M.C."/>
            <person name="Crouzillat D."/>
            <person name="Da Silva C."/>
            <person name="Daddiego L."/>
            <person name="De Bellis F."/>
            <person name="Dussert S."/>
            <person name="Garsmeur O."/>
            <person name="Gayraud T."/>
            <person name="Guignon V."/>
            <person name="Jahn K."/>
            <person name="Jamilloux V."/>
            <person name="Joet T."/>
            <person name="Labadie K."/>
            <person name="Lan T."/>
            <person name="Leclercq J."/>
            <person name="Lepelley M."/>
            <person name="Leroy T."/>
            <person name="Li L.T."/>
            <person name="Librado P."/>
            <person name="Lopez L."/>
            <person name="Munoz A."/>
            <person name="Noel B."/>
            <person name="Pallavicini A."/>
            <person name="Perrotta G."/>
            <person name="Poncet V."/>
            <person name="Pot D."/>
            <person name="Priyono X."/>
            <person name="Rigoreau M."/>
            <person name="Rouard M."/>
            <person name="Rozas J."/>
            <person name="Tranchant-Dubreuil C."/>
            <person name="VanBuren R."/>
            <person name="Zhang Q."/>
            <person name="Andrade A.C."/>
            <person name="Argout X."/>
            <person name="Bertrand B."/>
            <person name="de Kochko A."/>
            <person name="Graziosi G."/>
            <person name="Henry R.J."/>
            <person name="Jayarama X."/>
            <person name="Ming R."/>
            <person name="Nagai C."/>
            <person name="Rounsley S."/>
            <person name="Sankoff D."/>
            <person name="Giuliano G."/>
            <person name="Albert V.A."/>
            <person name="Wincker P."/>
            <person name="Lashermes P."/>
        </authorList>
    </citation>
    <scope>NUCLEOTIDE SEQUENCE [LARGE SCALE GENOMIC DNA]</scope>
    <source>
        <strain evidence="4">cv. DH200-94</strain>
    </source>
</reference>
<dbReference type="Gramene" id="CDP12976">
    <property type="protein sequence ID" value="CDP12976"/>
    <property type="gene ID" value="GSCOC_T00037690001"/>
</dbReference>
<dbReference type="PANTHER" id="PTHR47991">
    <property type="entry name" value="OXOGLUTARATE/IRON-DEPENDENT DIOXYGENASE"/>
    <property type="match status" value="1"/>
</dbReference>
<protein>
    <recommendedName>
        <fullName evidence="5">Isopenicillin N synthase-like Fe(2+) 2OG dioxygenase domain-containing protein</fullName>
    </recommendedName>
</protein>
<dbReference type="GO" id="GO:0046872">
    <property type="term" value="F:metal ion binding"/>
    <property type="evidence" value="ECO:0007669"/>
    <property type="project" value="UniProtKB-KW"/>
</dbReference>
<keyword evidence="1" id="KW-0479">Metal-binding</keyword>